<dbReference type="Pfam" id="PF10708">
    <property type="entry name" value="DUF2510"/>
    <property type="match status" value="1"/>
</dbReference>
<keyword evidence="2" id="KW-0472">Membrane</keyword>
<feature type="compositionally biased region" description="Low complexity" evidence="1">
    <location>
        <begin position="72"/>
        <end position="87"/>
    </location>
</feature>
<evidence type="ECO:0000256" key="2">
    <source>
        <dbReference type="SAM" id="Phobius"/>
    </source>
</evidence>
<evidence type="ECO:0000256" key="1">
    <source>
        <dbReference type="SAM" id="MobiDB-lite"/>
    </source>
</evidence>
<name>A0A917YV72_9ACTN</name>
<reference evidence="4" key="2">
    <citation type="submission" date="2020-09" db="EMBL/GenBank/DDBJ databases">
        <authorList>
            <person name="Sun Q."/>
            <person name="Zhou Y."/>
        </authorList>
    </citation>
    <scope>NUCLEOTIDE SEQUENCE</scope>
    <source>
        <strain evidence="4">CGMCC 4.7368</strain>
    </source>
</reference>
<feature type="transmembrane region" description="Helical" evidence="2">
    <location>
        <begin position="130"/>
        <end position="152"/>
    </location>
</feature>
<evidence type="ECO:0000313" key="5">
    <source>
        <dbReference type="Proteomes" id="UP000646523"/>
    </source>
</evidence>
<comment type="caution">
    <text evidence="4">The sequence shown here is derived from an EMBL/GenBank/DDBJ whole genome shotgun (WGS) entry which is preliminary data.</text>
</comment>
<sequence>MTTQTPAGWYPDPYGSPRLRWWDGDQWTDATHPLEQGARPQQQPSSGPQPDWSATPANPTLQFGHPADTHAPYGQPNQPQAPYGQPNQPQPPHGQPNQPQAAHGQPPWGGGPLPGPEFGPPPKQGNPLPWVFGGLAALVVVALIVVAGIFLINSRSPGEAARPAPTRTQGSPDPGQPSEPAPTGELPQPQDGRVADPLAGLSYEVPSDWKVPAFGDINGADPALQRWSSGVEATSQENYDGSGGNWIGNVYTGLLHELYPYEGAQGLGTTAKIVVADFTRKYYQIPHATKVTRDEALKIGDRDAWVIRFELDFTEESKAKGYKWNKENGAVVIMDRGEGERPGLLYMSVPDNLGTDVDDQVLSSLKPA</sequence>
<protein>
    <recommendedName>
        <fullName evidence="3">DUF2510 domain-containing protein</fullName>
    </recommendedName>
</protein>
<organism evidence="4 5">
    <name type="scientific">Nonomuraea cavernae</name>
    <dbReference type="NCBI Taxonomy" id="2045107"/>
    <lineage>
        <taxon>Bacteria</taxon>
        <taxon>Bacillati</taxon>
        <taxon>Actinomycetota</taxon>
        <taxon>Actinomycetes</taxon>
        <taxon>Streptosporangiales</taxon>
        <taxon>Streptosporangiaceae</taxon>
        <taxon>Nonomuraea</taxon>
    </lineage>
</organism>
<evidence type="ECO:0000313" key="4">
    <source>
        <dbReference type="EMBL" id="GGO65626.1"/>
    </source>
</evidence>
<keyword evidence="2" id="KW-0812">Transmembrane</keyword>
<feature type="region of interest" description="Disordered" evidence="1">
    <location>
        <begin position="156"/>
        <end position="196"/>
    </location>
</feature>
<keyword evidence="2" id="KW-1133">Transmembrane helix</keyword>
<accession>A0A917YV72</accession>
<feature type="domain" description="DUF2510" evidence="3">
    <location>
        <begin position="7"/>
        <end position="38"/>
    </location>
</feature>
<dbReference type="EMBL" id="BMNH01000003">
    <property type="protein sequence ID" value="GGO65626.1"/>
    <property type="molecule type" value="Genomic_DNA"/>
</dbReference>
<feature type="compositionally biased region" description="Low complexity" evidence="1">
    <location>
        <begin position="95"/>
        <end position="106"/>
    </location>
</feature>
<proteinExistence type="predicted"/>
<feature type="compositionally biased region" description="Pro residues" evidence="1">
    <location>
        <begin position="113"/>
        <end position="124"/>
    </location>
</feature>
<feature type="region of interest" description="Disordered" evidence="1">
    <location>
        <begin position="1"/>
        <end position="124"/>
    </location>
</feature>
<feature type="compositionally biased region" description="Low complexity" evidence="1">
    <location>
        <begin position="40"/>
        <end position="50"/>
    </location>
</feature>
<reference evidence="4" key="1">
    <citation type="journal article" date="2014" name="Int. J. Syst. Evol. Microbiol.">
        <title>Complete genome sequence of Corynebacterium casei LMG S-19264T (=DSM 44701T), isolated from a smear-ripened cheese.</title>
        <authorList>
            <consortium name="US DOE Joint Genome Institute (JGI-PGF)"/>
            <person name="Walter F."/>
            <person name="Albersmeier A."/>
            <person name="Kalinowski J."/>
            <person name="Ruckert C."/>
        </authorList>
    </citation>
    <scope>NUCLEOTIDE SEQUENCE</scope>
    <source>
        <strain evidence="4">CGMCC 4.7368</strain>
    </source>
</reference>
<dbReference type="InterPro" id="IPR018929">
    <property type="entry name" value="DUF2510"/>
</dbReference>
<gene>
    <name evidence="4" type="ORF">GCM10012289_17760</name>
</gene>
<keyword evidence="5" id="KW-1185">Reference proteome</keyword>
<evidence type="ECO:0000259" key="3">
    <source>
        <dbReference type="Pfam" id="PF10708"/>
    </source>
</evidence>
<dbReference type="AlphaFoldDB" id="A0A917YV72"/>
<dbReference type="RefSeq" id="WP_225262450.1">
    <property type="nucleotide sequence ID" value="NZ_BMNH01000003.1"/>
</dbReference>
<dbReference type="Proteomes" id="UP000646523">
    <property type="component" value="Unassembled WGS sequence"/>
</dbReference>